<gene>
    <name evidence="3" type="ORF">GHC57_13180</name>
</gene>
<name>A0A7X1ZFP7_9PROT</name>
<evidence type="ECO:0000313" key="4">
    <source>
        <dbReference type="Proteomes" id="UP000434582"/>
    </source>
</evidence>
<dbReference type="OrthoDB" id="9811076at2"/>
<dbReference type="Gene3D" id="2.30.30.90">
    <property type="match status" value="1"/>
</dbReference>
<dbReference type="PANTHER" id="PTHR42954">
    <property type="entry name" value="FE(2+) TRANSPORT PROTEIN A"/>
    <property type="match status" value="1"/>
</dbReference>
<dbReference type="GO" id="GO:0046914">
    <property type="term" value="F:transition metal ion binding"/>
    <property type="evidence" value="ECO:0007669"/>
    <property type="project" value="InterPro"/>
</dbReference>
<comment type="caution">
    <text evidence="3">The sequence shown here is derived from an EMBL/GenBank/DDBJ whole genome shotgun (WGS) entry which is preliminary data.</text>
</comment>
<dbReference type="PANTHER" id="PTHR42954:SF2">
    <property type="entry name" value="FE(2+) TRANSPORT PROTEIN A"/>
    <property type="match status" value="1"/>
</dbReference>
<protein>
    <recommendedName>
        <fullName evidence="2">Ferrous iron transporter FeoA-like domain-containing protein</fullName>
    </recommendedName>
</protein>
<proteinExistence type="predicted"/>
<dbReference type="InterPro" id="IPR008988">
    <property type="entry name" value="Transcriptional_repressor_C"/>
</dbReference>
<dbReference type="InterPro" id="IPR052713">
    <property type="entry name" value="FeoA"/>
</dbReference>
<evidence type="ECO:0000313" key="3">
    <source>
        <dbReference type="EMBL" id="MQX37473.1"/>
    </source>
</evidence>
<accession>A0A7X1ZFP7</accession>
<feature type="domain" description="Ferrous iron transporter FeoA-like" evidence="2">
    <location>
        <begin position="10"/>
        <end position="82"/>
    </location>
</feature>
<evidence type="ECO:0000259" key="2">
    <source>
        <dbReference type="SMART" id="SM00899"/>
    </source>
</evidence>
<dbReference type="Proteomes" id="UP000434582">
    <property type="component" value="Unassembled WGS sequence"/>
</dbReference>
<sequence>MGPGPHFTGPSLGDLSPGQSCRIVALHGRGPIRQRLMDLGLVPHMTVSVVRRAPLGDPIQVQAGDAVVTLRRAEAARVEITCEAAAGPADSADG</sequence>
<keyword evidence="1" id="KW-0408">Iron</keyword>
<dbReference type="InterPro" id="IPR038157">
    <property type="entry name" value="FeoA_core_dom"/>
</dbReference>
<dbReference type="SUPFAM" id="SSF50037">
    <property type="entry name" value="C-terminal domain of transcriptional repressors"/>
    <property type="match status" value="1"/>
</dbReference>
<organism evidence="3 4">
    <name type="scientific">Roseospira navarrensis</name>
    <dbReference type="NCBI Taxonomy" id="140058"/>
    <lineage>
        <taxon>Bacteria</taxon>
        <taxon>Pseudomonadati</taxon>
        <taxon>Pseudomonadota</taxon>
        <taxon>Alphaproteobacteria</taxon>
        <taxon>Rhodospirillales</taxon>
        <taxon>Rhodospirillaceae</taxon>
        <taxon>Roseospira</taxon>
    </lineage>
</organism>
<reference evidence="3 4" key="1">
    <citation type="submission" date="2019-10" db="EMBL/GenBank/DDBJ databases">
        <title>Draft whole-genome sequence of the purple nonsulfur photosynthetic bacterium Roseospira navarrensis DSM 15114.</title>
        <authorList>
            <person name="Kyndt J.A."/>
            <person name="Meyer T.E."/>
        </authorList>
    </citation>
    <scope>NUCLEOTIDE SEQUENCE [LARGE SCALE GENOMIC DNA]</scope>
    <source>
        <strain evidence="3 4">DSM 15114</strain>
    </source>
</reference>
<dbReference type="Pfam" id="PF04023">
    <property type="entry name" value="FeoA"/>
    <property type="match status" value="1"/>
</dbReference>
<keyword evidence="4" id="KW-1185">Reference proteome</keyword>
<dbReference type="AlphaFoldDB" id="A0A7X1ZFP7"/>
<dbReference type="SMART" id="SM00899">
    <property type="entry name" value="FeoA"/>
    <property type="match status" value="1"/>
</dbReference>
<evidence type="ECO:0000256" key="1">
    <source>
        <dbReference type="ARBA" id="ARBA00023004"/>
    </source>
</evidence>
<dbReference type="InterPro" id="IPR007167">
    <property type="entry name" value="Fe-transptr_FeoA-like"/>
</dbReference>
<dbReference type="EMBL" id="WIVE01000043">
    <property type="protein sequence ID" value="MQX37473.1"/>
    <property type="molecule type" value="Genomic_DNA"/>
</dbReference>